<protein>
    <submittedName>
        <fullName evidence="4">YpdA family putative bacillithiol disulfide reductase</fullName>
    </submittedName>
</protein>
<dbReference type="EMBL" id="RHHT01000011">
    <property type="protein sequence ID" value="RNB81821.1"/>
    <property type="molecule type" value="Genomic_DNA"/>
</dbReference>
<evidence type="ECO:0000256" key="2">
    <source>
        <dbReference type="ARBA" id="ARBA00022630"/>
    </source>
</evidence>
<dbReference type="NCBIfam" id="TIGR04018">
    <property type="entry name" value="Bthiol_YpdA"/>
    <property type="match status" value="1"/>
</dbReference>
<dbReference type="InterPro" id="IPR050097">
    <property type="entry name" value="Ferredoxin-NADP_redctase_2"/>
</dbReference>
<dbReference type="AlphaFoldDB" id="A0A3M8D2M1"/>
<dbReference type="InterPro" id="IPR023856">
    <property type="entry name" value="Bdr"/>
</dbReference>
<dbReference type="InterPro" id="IPR036188">
    <property type="entry name" value="FAD/NAD-bd_sf"/>
</dbReference>
<reference evidence="4 5" key="1">
    <citation type="submission" date="2018-10" db="EMBL/GenBank/DDBJ databases">
        <title>Phylogenomics of Brevibacillus.</title>
        <authorList>
            <person name="Dunlap C."/>
        </authorList>
    </citation>
    <scope>NUCLEOTIDE SEQUENCE [LARGE SCALE GENOMIC DNA]</scope>
    <source>
        <strain evidence="4 5">JCM 15085</strain>
    </source>
</reference>
<dbReference type="RefSeq" id="WP_122912648.1">
    <property type="nucleotide sequence ID" value="NZ_RHHT01000011.1"/>
</dbReference>
<keyword evidence="3" id="KW-0560">Oxidoreductase</keyword>
<evidence type="ECO:0000313" key="5">
    <source>
        <dbReference type="Proteomes" id="UP000281915"/>
    </source>
</evidence>
<dbReference type="PRINTS" id="PR00368">
    <property type="entry name" value="FADPNR"/>
</dbReference>
<evidence type="ECO:0000313" key="4">
    <source>
        <dbReference type="EMBL" id="RNB81821.1"/>
    </source>
</evidence>
<dbReference type="Proteomes" id="UP000281915">
    <property type="component" value="Unassembled WGS sequence"/>
</dbReference>
<comment type="caution">
    <text evidence="4">The sequence shown here is derived from an EMBL/GenBank/DDBJ whole genome shotgun (WGS) entry which is preliminary data.</text>
</comment>
<dbReference type="Gene3D" id="3.50.50.60">
    <property type="entry name" value="FAD/NAD(P)-binding domain"/>
    <property type="match status" value="1"/>
</dbReference>
<name>A0A3M8D2M1_9BACL</name>
<accession>A0A3M8D2M1</accession>
<comment type="cofactor">
    <cofactor evidence="1">
        <name>FAD</name>
        <dbReference type="ChEBI" id="CHEBI:57692"/>
    </cofactor>
</comment>
<evidence type="ECO:0000256" key="3">
    <source>
        <dbReference type="ARBA" id="ARBA00023002"/>
    </source>
</evidence>
<evidence type="ECO:0000256" key="1">
    <source>
        <dbReference type="ARBA" id="ARBA00001974"/>
    </source>
</evidence>
<dbReference type="PANTHER" id="PTHR48105">
    <property type="entry name" value="THIOREDOXIN REDUCTASE 1-RELATED-RELATED"/>
    <property type="match status" value="1"/>
</dbReference>
<gene>
    <name evidence="4" type="primary">ypdA</name>
    <name evidence="4" type="ORF">EDM58_06710</name>
</gene>
<dbReference type="GO" id="GO:0016491">
    <property type="term" value="F:oxidoreductase activity"/>
    <property type="evidence" value="ECO:0007669"/>
    <property type="project" value="UniProtKB-KW"/>
</dbReference>
<proteinExistence type="predicted"/>
<dbReference type="PRINTS" id="PR00469">
    <property type="entry name" value="PNDRDTASEII"/>
</dbReference>
<sequence>MNDVLIVGAGPCGLAAAISCKRAGLNPLVIEKGSLVHSIYRYPTYMIFHSTPDRLEIGEVPFATANEKPTRQEALNYYRLVASREQLRVHVYETVVSAKPIAEGYEVQTKDRFDQEHTYICRNLVIATGYFDHPNKLGVPGEDLPKVSSFYQEAHPYSGMKVAVIGGNNSAVDAAMELERAGAEVTVICRGATLSEKVKAWTRPVFESLAEKGRIQVMYQSTVESIQEKTIRVKSGEKMITLENDMVFALIGFRPDRTFLHALGVQTDPETGIPVHNPETMETNVPNLYIAGVVAAGNRANAIFIENGRYHGEAIAKHILEKDGR</sequence>
<keyword evidence="2" id="KW-0285">Flavoprotein</keyword>
<organism evidence="4 5">
    <name type="scientific">Brevibacillus panacihumi</name>
    <dbReference type="NCBI Taxonomy" id="497735"/>
    <lineage>
        <taxon>Bacteria</taxon>
        <taxon>Bacillati</taxon>
        <taxon>Bacillota</taxon>
        <taxon>Bacilli</taxon>
        <taxon>Bacillales</taxon>
        <taxon>Paenibacillaceae</taxon>
        <taxon>Brevibacillus</taxon>
    </lineage>
</organism>
<dbReference type="SUPFAM" id="SSF51905">
    <property type="entry name" value="FAD/NAD(P)-binding domain"/>
    <property type="match status" value="1"/>
</dbReference>
<dbReference type="Pfam" id="PF13738">
    <property type="entry name" value="Pyr_redox_3"/>
    <property type="match status" value="1"/>
</dbReference>